<evidence type="ECO:0000313" key="1">
    <source>
        <dbReference type="EMBL" id="GIJ45707.1"/>
    </source>
</evidence>
<dbReference type="EMBL" id="BOPF01000008">
    <property type="protein sequence ID" value="GIJ45707.1"/>
    <property type="molecule type" value="Genomic_DNA"/>
</dbReference>
<accession>A0A8J3YJU5</accession>
<reference evidence="1" key="1">
    <citation type="submission" date="2021-01" db="EMBL/GenBank/DDBJ databases">
        <title>Whole genome shotgun sequence of Virgisporangium aliadipatigenens NBRC 105644.</title>
        <authorList>
            <person name="Komaki H."/>
            <person name="Tamura T."/>
        </authorList>
    </citation>
    <scope>NUCLEOTIDE SEQUENCE</scope>
    <source>
        <strain evidence="1">NBRC 105644</strain>
    </source>
</reference>
<evidence type="ECO:0008006" key="3">
    <source>
        <dbReference type="Google" id="ProtNLM"/>
    </source>
</evidence>
<evidence type="ECO:0000313" key="2">
    <source>
        <dbReference type="Proteomes" id="UP000619260"/>
    </source>
</evidence>
<dbReference type="RefSeq" id="WP_203899261.1">
    <property type="nucleotide sequence ID" value="NZ_BOPF01000008.1"/>
</dbReference>
<dbReference type="SUPFAM" id="SSF55961">
    <property type="entry name" value="Bet v1-like"/>
    <property type="match status" value="1"/>
</dbReference>
<keyword evidence="2" id="KW-1185">Reference proteome</keyword>
<name>A0A8J3YJU5_9ACTN</name>
<protein>
    <recommendedName>
        <fullName evidence="3">SRPBCC family protein</fullName>
    </recommendedName>
</protein>
<sequence>MIHVETTIRADLDALWRHTQDPAAHRRWDLRFGRIDPLADGRFRYATRVLPGVTVAGDGIASGTRHRADGTAVSALRFSSDDRRSIIRSGAGYWRYEPTPDGIRFHTGYDYRVRWARLGRLADRAFRPVFGWATAWSFDRLRLWLEEGVPPERALRHALIDLGGRIGIVAVVALVSGPAETLVAAGLVAVVPPCRRTPAARRCEWSA</sequence>
<dbReference type="Proteomes" id="UP000619260">
    <property type="component" value="Unassembled WGS sequence"/>
</dbReference>
<organism evidence="1 2">
    <name type="scientific">Virgisporangium aliadipatigenens</name>
    <dbReference type="NCBI Taxonomy" id="741659"/>
    <lineage>
        <taxon>Bacteria</taxon>
        <taxon>Bacillati</taxon>
        <taxon>Actinomycetota</taxon>
        <taxon>Actinomycetes</taxon>
        <taxon>Micromonosporales</taxon>
        <taxon>Micromonosporaceae</taxon>
        <taxon>Virgisporangium</taxon>
    </lineage>
</organism>
<dbReference type="Gene3D" id="3.30.530.20">
    <property type="match status" value="1"/>
</dbReference>
<dbReference type="InterPro" id="IPR023393">
    <property type="entry name" value="START-like_dom_sf"/>
</dbReference>
<dbReference type="AlphaFoldDB" id="A0A8J3YJU5"/>
<gene>
    <name evidence="1" type="ORF">Val02_25930</name>
</gene>
<comment type="caution">
    <text evidence="1">The sequence shown here is derived from an EMBL/GenBank/DDBJ whole genome shotgun (WGS) entry which is preliminary data.</text>
</comment>
<proteinExistence type="predicted"/>